<evidence type="ECO:0000313" key="1">
    <source>
        <dbReference type="EMBL" id="GIY33705.1"/>
    </source>
</evidence>
<dbReference type="Proteomes" id="UP001054945">
    <property type="component" value="Unassembled WGS sequence"/>
</dbReference>
<organism evidence="1 2">
    <name type="scientific">Caerostris extrusa</name>
    <name type="common">Bark spider</name>
    <name type="synonym">Caerostris bankana</name>
    <dbReference type="NCBI Taxonomy" id="172846"/>
    <lineage>
        <taxon>Eukaryota</taxon>
        <taxon>Metazoa</taxon>
        <taxon>Ecdysozoa</taxon>
        <taxon>Arthropoda</taxon>
        <taxon>Chelicerata</taxon>
        <taxon>Arachnida</taxon>
        <taxon>Araneae</taxon>
        <taxon>Araneomorphae</taxon>
        <taxon>Entelegynae</taxon>
        <taxon>Araneoidea</taxon>
        <taxon>Araneidae</taxon>
        <taxon>Caerostris</taxon>
    </lineage>
</organism>
<dbReference type="EMBL" id="BPLR01009674">
    <property type="protein sequence ID" value="GIY33705.1"/>
    <property type="molecule type" value="Genomic_DNA"/>
</dbReference>
<reference evidence="1 2" key="1">
    <citation type="submission" date="2021-06" db="EMBL/GenBank/DDBJ databases">
        <title>Caerostris extrusa draft genome.</title>
        <authorList>
            <person name="Kono N."/>
            <person name="Arakawa K."/>
        </authorList>
    </citation>
    <scope>NUCLEOTIDE SEQUENCE [LARGE SCALE GENOMIC DNA]</scope>
</reference>
<sequence>MLNLFPKNSPETSCPALFPNIPFQWVNDLLWRHPQPLKTIRVMPNEYHWVVEWDDVTTSYQNSRLFWGPRKGKRITVMSFKVSAETD</sequence>
<comment type="caution">
    <text evidence="1">The sequence shown here is derived from an EMBL/GenBank/DDBJ whole genome shotgun (WGS) entry which is preliminary data.</text>
</comment>
<dbReference type="AlphaFoldDB" id="A0AAV4SHX3"/>
<keyword evidence="2" id="KW-1185">Reference proteome</keyword>
<proteinExistence type="predicted"/>
<name>A0AAV4SHX3_CAEEX</name>
<accession>A0AAV4SHX3</accession>
<gene>
    <name evidence="1" type="ORF">CEXT_767861</name>
</gene>
<protein>
    <submittedName>
        <fullName evidence="1">Uncharacterized protein</fullName>
    </submittedName>
</protein>
<evidence type="ECO:0000313" key="2">
    <source>
        <dbReference type="Proteomes" id="UP001054945"/>
    </source>
</evidence>